<gene>
    <name evidence="2" type="ORF">Tcan_01945</name>
</gene>
<proteinExistence type="predicted"/>
<feature type="transmembrane region" description="Helical" evidence="1">
    <location>
        <begin position="36"/>
        <end position="57"/>
    </location>
</feature>
<dbReference type="Proteomes" id="UP000031036">
    <property type="component" value="Unassembled WGS sequence"/>
</dbReference>
<organism evidence="2 3">
    <name type="scientific">Toxocara canis</name>
    <name type="common">Canine roundworm</name>
    <dbReference type="NCBI Taxonomy" id="6265"/>
    <lineage>
        <taxon>Eukaryota</taxon>
        <taxon>Metazoa</taxon>
        <taxon>Ecdysozoa</taxon>
        <taxon>Nematoda</taxon>
        <taxon>Chromadorea</taxon>
        <taxon>Rhabditida</taxon>
        <taxon>Spirurina</taxon>
        <taxon>Ascaridomorpha</taxon>
        <taxon>Ascaridoidea</taxon>
        <taxon>Toxocaridae</taxon>
        <taxon>Toxocara</taxon>
    </lineage>
</organism>
<protein>
    <submittedName>
        <fullName evidence="2">Uncharacterized protein</fullName>
    </submittedName>
</protein>
<dbReference type="AlphaFoldDB" id="A0A0B2VX01"/>
<accession>A0A0B2VX01</accession>
<comment type="caution">
    <text evidence="2">The sequence shown here is derived from an EMBL/GenBank/DDBJ whole genome shotgun (WGS) entry which is preliminary data.</text>
</comment>
<reference evidence="2 3" key="1">
    <citation type="submission" date="2014-11" db="EMBL/GenBank/DDBJ databases">
        <title>Genetic blueprint of the zoonotic pathogen Toxocara canis.</title>
        <authorList>
            <person name="Zhu X.-Q."/>
            <person name="Korhonen P.K."/>
            <person name="Cai H."/>
            <person name="Young N.D."/>
            <person name="Nejsum P."/>
            <person name="von Samson-Himmelstjerna G."/>
            <person name="Boag P.R."/>
            <person name="Tan P."/>
            <person name="Li Q."/>
            <person name="Min J."/>
            <person name="Yang Y."/>
            <person name="Wang X."/>
            <person name="Fang X."/>
            <person name="Hall R.S."/>
            <person name="Hofmann A."/>
            <person name="Sternberg P.W."/>
            <person name="Jex A.R."/>
            <person name="Gasser R.B."/>
        </authorList>
    </citation>
    <scope>NUCLEOTIDE SEQUENCE [LARGE SCALE GENOMIC DNA]</scope>
    <source>
        <strain evidence="2">PN_DK_2014</strain>
    </source>
</reference>
<keyword evidence="1" id="KW-0472">Membrane</keyword>
<keyword evidence="3" id="KW-1185">Reference proteome</keyword>
<evidence type="ECO:0000256" key="1">
    <source>
        <dbReference type="SAM" id="Phobius"/>
    </source>
</evidence>
<dbReference type="EMBL" id="JPKZ01000640">
    <property type="protein sequence ID" value="KHN86183.1"/>
    <property type="molecule type" value="Genomic_DNA"/>
</dbReference>
<name>A0A0B2VX01_TOXCA</name>
<sequence length="73" mass="8621">MDQLSISCHQVWSVVDQSEIRYNYVAQTFEPFMQMAVSYELTTGMSYMLAMVTLAYLRPVFFQKHFINSIVRQ</sequence>
<evidence type="ECO:0000313" key="2">
    <source>
        <dbReference type="EMBL" id="KHN86183.1"/>
    </source>
</evidence>
<keyword evidence="1" id="KW-0812">Transmembrane</keyword>
<evidence type="ECO:0000313" key="3">
    <source>
        <dbReference type="Proteomes" id="UP000031036"/>
    </source>
</evidence>
<keyword evidence="1" id="KW-1133">Transmembrane helix</keyword>